<keyword evidence="1" id="KW-0472">Membrane</keyword>
<dbReference type="AlphaFoldDB" id="A0A6L2JJB4"/>
<evidence type="ECO:0000313" key="2">
    <source>
        <dbReference type="EMBL" id="GEU36829.1"/>
    </source>
</evidence>
<reference evidence="2" key="1">
    <citation type="journal article" date="2019" name="Sci. Rep.">
        <title>Draft genome of Tanacetum cinerariifolium, the natural source of mosquito coil.</title>
        <authorList>
            <person name="Yamashiro T."/>
            <person name="Shiraishi A."/>
            <person name="Satake H."/>
            <person name="Nakayama K."/>
        </authorList>
    </citation>
    <scope>NUCLEOTIDE SEQUENCE</scope>
</reference>
<keyword evidence="1" id="KW-0812">Transmembrane</keyword>
<evidence type="ECO:0000256" key="1">
    <source>
        <dbReference type="SAM" id="Phobius"/>
    </source>
</evidence>
<comment type="caution">
    <text evidence="2">The sequence shown here is derived from an EMBL/GenBank/DDBJ whole genome shotgun (WGS) entry which is preliminary data.</text>
</comment>
<organism evidence="2">
    <name type="scientific">Tanacetum cinerariifolium</name>
    <name type="common">Dalmatian daisy</name>
    <name type="synonym">Chrysanthemum cinerariifolium</name>
    <dbReference type="NCBI Taxonomy" id="118510"/>
    <lineage>
        <taxon>Eukaryota</taxon>
        <taxon>Viridiplantae</taxon>
        <taxon>Streptophyta</taxon>
        <taxon>Embryophyta</taxon>
        <taxon>Tracheophyta</taxon>
        <taxon>Spermatophyta</taxon>
        <taxon>Magnoliopsida</taxon>
        <taxon>eudicotyledons</taxon>
        <taxon>Gunneridae</taxon>
        <taxon>Pentapetalae</taxon>
        <taxon>asterids</taxon>
        <taxon>campanulids</taxon>
        <taxon>Asterales</taxon>
        <taxon>Asteraceae</taxon>
        <taxon>Asteroideae</taxon>
        <taxon>Anthemideae</taxon>
        <taxon>Anthemidinae</taxon>
        <taxon>Tanacetum</taxon>
    </lineage>
</organism>
<accession>A0A6L2JJB4</accession>
<feature type="transmembrane region" description="Helical" evidence="1">
    <location>
        <begin position="110"/>
        <end position="130"/>
    </location>
</feature>
<gene>
    <name evidence="2" type="ORF">Tci_008807</name>
</gene>
<protein>
    <submittedName>
        <fullName evidence="2">Uncharacterized protein</fullName>
    </submittedName>
</protein>
<sequence>MQYKTLRKWTLQVLCHSAATPDFPKSVICNVQGVTPKFLEIEERMSVVKEDVEQKLFKGVEHSFNHSEDGKSILRDLQESNDDADVENGYDVTATSSKSLGTLRVKTRNVLVFCSYTCFCMGLFVLHSYSSSFVFGVSKT</sequence>
<proteinExistence type="predicted"/>
<keyword evidence="1" id="KW-1133">Transmembrane helix</keyword>
<name>A0A6L2JJB4_TANCI</name>
<dbReference type="EMBL" id="BKCJ010000855">
    <property type="protein sequence ID" value="GEU36829.1"/>
    <property type="molecule type" value="Genomic_DNA"/>
</dbReference>